<keyword evidence="1" id="KW-0472">Membrane</keyword>
<accession>A0A2S8F7P9</accession>
<keyword evidence="1" id="KW-1133">Transmembrane helix</keyword>
<evidence type="ECO:0000313" key="2">
    <source>
        <dbReference type="EMBL" id="PQO28187.1"/>
    </source>
</evidence>
<evidence type="ECO:0000313" key="3">
    <source>
        <dbReference type="Proteomes" id="UP000239388"/>
    </source>
</evidence>
<feature type="transmembrane region" description="Helical" evidence="1">
    <location>
        <begin position="187"/>
        <end position="208"/>
    </location>
</feature>
<name>A0A2S8F7P9_9BACT</name>
<feature type="transmembrane region" description="Helical" evidence="1">
    <location>
        <begin position="43"/>
        <end position="62"/>
    </location>
</feature>
<gene>
    <name evidence="2" type="ORF">C5Y98_25125</name>
</gene>
<dbReference type="RefSeq" id="WP_105358542.1">
    <property type="nucleotide sequence ID" value="NZ_PUIB01000025.1"/>
</dbReference>
<keyword evidence="1" id="KW-0812">Transmembrane</keyword>
<organism evidence="2 3">
    <name type="scientific">Blastopirellula marina</name>
    <dbReference type="NCBI Taxonomy" id="124"/>
    <lineage>
        <taxon>Bacteria</taxon>
        <taxon>Pseudomonadati</taxon>
        <taxon>Planctomycetota</taxon>
        <taxon>Planctomycetia</taxon>
        <taxon>Pirellulales</taxon>
        <taxon>Pirellulaceae</taxon>
        <taxon>Blastopirellula</taxon>
    </lineage>
</organism>
<sequence length="226" mass="25496">MASDLTSDPVRLAVAICPLAAYLLLIGFINLRRSPFITSGGRDWLALAIGLSGLILIGPLALMMPSWSISAYGGYTWVMMLALYFLLVTFIVLISRPRIIAYNTTIKHLRPLLREVADGLDPAARWAGESLFLPTMQLHLILEEDYGTRNVQIKSVGGRQDFYSWRQLELALVNALRQHEKQSINPYGIFLLAVGVFMLLTVCVHVYMHGDFANSFWHDFYFDVEI</sequence>
<dbReference type="OrthoDB" id="265453at2"/>
<proteinExistence type="predicted"/>
<reference evidence="2 3" key="1">
    <citation type="submission" date="2018-02" db="EMBL/GenBank/DDBJ databases">
        <title>Comparative genomes isolates from brazilian mangrove.</title>
        <authorList>
            <person name="Araujo J.E."/>
            <person name="Taketani R.G."/>
            <person name="Silva M.C.P."/>
            <person name="Loureco M.V."/>
            <person name="Andreote F.D."/>
        </authorList>
    </citation>
    <scope>NUCLEOTIDE SEQUENCE [LARGE SCALE GENOMIC DNA]</scope>
    <source>
        <strain evidence="2 3">NAP PRIS-MGV</strain>
    </source>
</reference>
<feature type="transmembrane region" description="Helical" evidence="1">
    <location>
        <begin position="74"/>
        <end position="94"/>
    </location>
</feature>
<dbReference type="EMBL" id="PUIB01000025">
    <property type="protein sequence ID" value="PQO28187.1"/>
    <property type="molecule type" value="Genomic_DNA"/>
</dbReference>
<feature type="transmembrane region" description="Helical" evidence="1">
    <location>
        <begin position="12"/>
        <end position="31"/>
    </location>
</feature>
<protein>
    <submittedName>
        <fullName evidence="2">Uncharacterized protein</fullName>
    </submittedName>
</protein>
<dbReference type="AlphaFoldDB" id="A0A2S8F7P9"/>
<comment type="caution">
    <text evidence="2">The sequence shown here is derived from an EMBL/GenBank/DDBJ whole genome shotgun (WGS) entry which is preliminary data.</text>
</comment>
<dbReference type="Proteomes" id="UP000239388">
    <property type="component" value="Unassembled WGS sequence"/>
</dbReference>
<evidence type="ECO:0000256" key="1">
    <source>
        <dbReference type="SAM" id="Phobius"/>
    </source>
</evidence>